<reference evidence="1" key="1">
    <citation type="submission" date="2021-01" db="EMBL/GenBank/DDBJ databases">
        <title>Genomic Encyclopedia of Type Strains, Phase IV (KMG-IV): sequencing the most valuable type-strain genomes for metagenomic binning, comparative biology and taxonomic classification.</title>
        <authorList>
            <person name="Goeker M."/>
        </authorList>
    </citation>
    <scope>NUCLEOTIDE SEQUENCE</scope>
    <source>
        <strain evidence="1">DSM 21943</strain>
    </source>
</reference>
<name>A0ABS2SXZ4_9BACI</name>
<dbReference type="RefSeq" id="WP_204467971.1">
    <property type="nucleotide sequence ID" value="NZ_JAFBCV010000013.1"/>
</dbReference>
<evidence type="ECO:0000313" key="1">
    <source>
        <dbReference type="EMBL" id="MBM7840400.1"/>
    </source>
</evidence>
<evidence type="ECO:0008006" key="3">
    <source>
        <dbReference type="Google" id="ProtNLM"/>
    </source>
</evidence>
<organism evidence="1 2">
    <name type="scientific">Shouchella xiaoxiensis</name>
    <dbReference type="NCBI Taxonomy" id="766895"/>
    <lineage>
        <taxon>Bacteria</taxon>
        <taxon>Bacillati</taxon>
        <taxon>Bacillota</taxon>
        <taxon>Bacilli</taxon>
        <taxon>Bacillales</taxon>
        <taxon>Bacillaceae</taxon>
        <taxon>Shouchella</taxon>
    </lineage>
</organism>
<dbReference type="Proteomes" id="UP001179280">
    <property type="component" value="Unassembled WGS sequence"/>
</dbReference>
<accession>A0ABS2SXZ4</accession>
<proteinExistence type="predicted"/>
<sequence length="231" mass="26754">MPVYVRYIDLNGCKNSYSIPEKPNGFAVFVLFDLSMLTERESQQLTNHLVEQGYTVFSSSLLQAHWGSPNAVNHAKQLVQLFLKQETVNKRIFLLSEGSGGLIAKRLMEDDEIDIRAASFIKPFFTLESCYKERQLNDLAKKRMEKEVKQAFQLEGKVDLKQLIQLDQSSKRKKKAPVPPMRVFRQLKDGFANVSHLSSTQFVDYYFLTETSLTNELSDQLSFYYQQFHMD</sequence>
<dbReference type="EMBL" id="JAFBCV010000013">
    <property type="protein sequence ID" value="MBM7840400.1"/>
    <property type="molecule type" value="Genomic_DNA"/>
</dbReference>
<gene>
    <name evidence="1" type="ORF">JOC54_003681</name>
</gene>
<evidence type="ECO:0000313" key="2">
    <source>
        <dbReference type="Proteomes" id="UP001179280"/>
    </source>
</evidence>
<protein>
    <recommendedName>
        <fullName evidence="3">Hydrolase</fullName>
    </recommendedName>
</protein>
<keyword evidence="2" id="KW-1185">Reference proteome</keyword>
<comment type="caution">
    <text evidence="1">The sequence shown here is derived from an EMBL/GenBank/DDBJ whole genome shotgun (WGS) entry which is preliminary data.</text>
</comment>